<organism evidence="2 3">
    <name type="scientific">Trifolium medium</name>
    <dbReference type="NCBI Taxonomy" id="97028"/>
    <lineage>
        <taxon>Eukaryota</taxon>
        <taxon>Viridiplantae</taxon>
        <taxon>Streptophyta</taxon>
        <taxon>Embryophyta</taxon>
        <taxon>Tracheophyta</taxon>
        <taxon>Spermatophyta</taxon>
        <taxon>Magnoliopsida</taxon>
        <taxon>eudicotyledons</taxon>
        <taxon>Gunneridae</taxon>
        <taxon>Pentapetalae</taxon>
        <taxon>rosids</taxon>
        <taxon>fabids</taxon>
        <taxon>Fabales</taxon>
        <taxon>Fabaceae</taxon>
        <taxon>Papilionoideae</taxon>
        <taxon>50 kb inversion clade</taxon>
        <taxon>NPAAA clade</taxon>
        <taxon>Hologalegina</taxon>
        <taxon>IRL clade</taxon>
        <taxon>Trifolieae</taxon>
        <taxon>Trifolium</taxon>
    </lineage>
</organism>
<accession>A0A392M6K2</accession>
<evidence type="ECO:0000256" key="1">
    <source>
        <dbReference type="SAM" id="MobiDB-lite"/>
    </source>
</evidence>
<feature type="region of interest" description="Disordered" evidence="1">
    <location>
        <begin position="122"/>
        <end position="294"/>
    </location>
</feature>
<feature type="compositionally biased region" description="Polar residues" evidence="1">
    <location>
        <begin position="231"/>
        <end position="265"/>
    </location>
</feature>
<proteinExistence type="predicted"/>
<dbReference type="AlphaFoldDB" id="A0A392M6K2"/>
<protein>
    <submittedName>
        <fullName evidence="2">Uncharacterized protein</fullName>
    </submittedName>
</protein>
<comment type="caution">
    <text evidence="2">The sequence shown here is derived from an EMBL/GenBank/DDBJ whole genome shotgun (WGS) entry which is preliminary data.</text>
</comment>
<feature type="region of interest" description="Disordered" evidence="1">
    <location>
        <begin position="1"/>
        <end position="25"/>
    </location>
</feature>
<evidence type="ECO:0000313" key="3">
    <source>
        <dbReference type="Proteomes" id="UP000265520"/>
    </source>
</evidence>
<feature type="compositionally biased region" description="Basic and acidic residues" evidence="1">
    <location>
        <begin position="135"/>
        <end position="148"/>
    </location>
</feature>
<dbReference type="Proteomes" id="UP000265520">
    <property type="component" value="Unassembled WGS sequence"/>
</dbReference>
<feature type="compositionally biased region" description="Low complexity" evidence="1">
    <location>
        <begin position="281"/>
        <end position="294"/>
    </location>
</feature>
<sequence length="491" mass="55393">VRVLQKADMKANKSKNMKPSPPEPRYIFGSEQPFKNGIAMETKKQSPAIKATLTLRQRTNPPPSNKTCQGDDLPLTSKSCQAKTRVEGSPAQLQHESSKVQAPPVHLQPIIPIPKKYYHPPSTNIPFLAPNSKRNRNDDLKVPEERPRSYTQWETAKKATSELTLKKFKPTTLIQAEKSKALKPPGKLHHNSKETETRQPELQSNQKPAVESSEKPHTQEILSNKEWIHGRTTSSNIKIQKNSYTYSSIGRNRPGSSNHQGYPSSENDKDSIQTESKIYPKKSPSSKHSGGNNKILKRTWKLGYTPTHLGGKETFLNSPTKPLPLDVKTLNPLQRCRRKKGNKALNRAQIPHWTQTLIKASERYRDTLSPKHAIKCAKPHHQSIITKAGVLKLYSQKANISLVTTLRDESKNRAKARRNSCTLTSVLNTENINKAVPKAGVQKLYSITGHTRPRYERKYRGQEKTFFITETIKPNYRAAKVKTLQNGLSKG</sequence>
<reference evidence="2 3" key="1">
    <citation type="journal article" date="2018" name="Front. Plant Sci.">
        <title>Red Clover (Trifolium pratense) and Zigzag Clover (T. medium) - A Picture of Genomic Similarities and Differences.</title>
        <authorList>
            <person name="Dluhosova J."/>
            <person name="Istvanek J."/>
            <person name="Nedelnik J."/>
            <person name="Repkova J."/>
        </authorList>
    </citation>
    <scope>NUCLEOTIDE SEQUENCE [LARGE SCALE GENOMIC DNA]</scope>
    <source>
        <strain evidence="3">cv. 10/8</strain>
        <tissue evidence="2">Leaf</tissue>
    </source>
</reference>
<dbReference type="EMBL" id="LXQA010004303">
    <property type="protein sequence ID" value="MCH82869.1"/>
    <property type="molecule type" value="Genomic_DNA"/>
</dbReference>
<evidence type="ECO:0000313" key="2">
    <source>
        <dbReference type="EMBL" id="MCH82869.1"/>
    </source>
</evidence>
<feature type="region of interest" description="Disordered" evidence="1">
    <location>
        <begin position="54"/>
        <end position="105"/>
    </location>
</feature>
<keyword evidence="3" id="KW-1185">Reference proteome</keyword>
<feature type="non-terminal residue" evidence="2">
    <location>
        <position position="1"/>
    </location>
</feature>
<name>A0A392M6K2_9FABA</name>
<gene>
    <name evidence="2" type="ORF">A2U01_0003681</name>
</gene>
<feature type="compositionally biased region" description="Basic and acidic residues" evidence="1">
    <location>
        <begin position="1"/>
        <end position="11"/>
    </location>
</feature>